<evidence type="ECO:0000313" key="3">
    <source>
        <dbReference type="EMBL" id="TDX27971.1"/>
    </source>
</evidence>
<dbReference type="AlphaFoldDB" id="A0A4R8FZ19"/>
<dbReference type="InterPro" id="IPR009936">
    <property type="entry name" value="DUF1468"/>
</dbReference>
<organism evidence="3 4">
    <name type="scientific">Rhodovulum visakhapatnamense</name>
    <dbReference type="NCBI Taxonomy" id="364297"/>
    <lineage>
        <taxon>Bacteria</taxon>
        <taxon>Pseudomonadati</taxon>
        <taxon>Pseudomonadota</taxon>
        <taxon>Alphaproteobacteria</taxon>
        <taxon>Rhodobacterales</taxon>
        <taxon>Paracoccaceae</taxon>
        <taxon>Rhodovulum</taxon>
    </lineage>
</organism>
<keyword evidence="1" id="KW-0472">Membrane</keyword>
<dbReference type="EMBL" id="SOEB01000013">
    <property type="protein sequence ID" value="TDX27971.1"/>
    <property type="molecule type" value="Genomic_DNA"/>
</dbReference>
<keyword evidence="1" id="KW-0812">Transmembrane</keyword>
<sequence length="145" mass="15468">MVDRIFAGLLLAVTLGYGWLAFTVIRAPFQYDPLGPESWPRILSVLAALCLAGILWKPDVDRFDTRGGTWLRLAAIVALLVGYAGLYEPLGFVLATLLFGTIAARLLGATLVRAGVFGLATGVLGYLLCAGLLDLNLPEGPLPRL</sequence>
<accession>A0A4R8FZ19</accession>
<evidence type="ECO:0000259" key="2">
    <source>
        <dbReference type="Pfam" id="PF07331"/>
    </source>
</evidence>
<dbReference type="RefSeq" id="WP_113670264.1">
    <property type="nucleotide sequence ID" value="NZ_SOEB01000013.1"/>
</dbReference>
<gene>
    <name evidence="3" type="ORF">EV657_11348</name>
</gene>
<proteinExistence type="predicted"/>
<feature type="transmembrane region" description="Helical" evidence="1">
    <location>
        <begin position="90"/>
        <end position="107"/>
    </location>
</feature>
<reference evidence="3 4" key="1">
    <citation type="submission" date="2019-03" db="EMBL/GenBank/DDBJ databases">
        <title>Genomic Encyclopedia of Type Strains, Phase IV (KMG-IV): sequencing the most valuable type-strain genomes for metagenomic binning, comparative biology and taxonomic classification.</title>
        <authorList>
            <person name="Goeker M."/>
        </authorList>
    </citation>
    <scope>NUCLEOTIDE SEQUENCE [LARGE SCALE GENOMIC DNA]</scope>
    <source>
        <strain evidence="3 4">JA181</strain>
    </source>
</reference>
<evidence type="ECO:0000313" key="4">
    <source>
        <dbReference type="Proteomes" id="UP000295484"/>
    </source>
</evidence>
<dbReference type="Pfam" id="PF07331">
    <property type="entry name" value="TctB"/>
    <property type="match status" value="1"/>
</dbReference>
<name>A0A4R8FZ19_9RHOB</name>
<evidence type="ECO:0000256" key="1">
    <source>
        <dbReference type="SAM" id="Phobius"/>
    </source>
</evidence>
<feature type="transmembrane region" description="Helical" evidence="1">
    <location>
        <begin position="39"/>
        <end position="56"/>
    </location>
</feature>
<feature type="transmembrane region" description="Helical" evidence="1">
    <location>
        <begin position="114"/>
        <end position="133"/>
    </location>
</feature>
<dbReference type="Proteomes" id="UP000295484">
    <property type="component" value="Unassembled WGS sequence"/>
</dbReference>
<protein>
    <submittedName>
        <fullName evidence="3">Putative tricarboxylic transport membrane protein</fullName>
    </submittedName>
</protein>
<feature type="transmembrane region" description="Helical" evidence="1">
    <location>
        <begin position="68"/>
        <end position="84"/>
    </location>
</feature>
<feature type="domain" description="DUF1468" evidence="2">
    <location>
        <begin position="6"/>
        <end position="138"/>
    </location>
</feature>
<comment type="caution">
    <text evidence="3">The sequence shown here is derived from an EMBL/GenBank/DDBJ whole genome shotgun (WGS) entry which is preliminary data.</text>
</comment>
<keyword evidence="1" id="KW-1133">Transmembrane helix</keyword>